<keyword evidence="2" id="KW-1185">Reference proteome</keyword>
<dbReference type="InterPro" id="IPR016084">
    <property type="entry name" value="Haem_Oase-like_multi-hlx"/>
</dbReference>
<proteinExistence type="predicted"/>
<evidence type="ECO:0000313" key="2">
    <source>
        <dbReference type="Proteomes" id="UP000192907"/>
    </source>
</evidence>
<protein>
    <recommendedName>
        <fullName evidence="3">Iron-containing redox enzyme</fullName>
    </recommendedName>
</protein>
<reference evidence="2" key="1">
    <citation type="submission" date="2017-04" db="EMBL/GenBank/DDBJ databases">
        <authorList>
            <person name="Varghese N."/>
            <person name="Submissions S."/>
        </authorList>
    </citation>
    <scope>NUCLEOTIDE SEQUENCE [LARGE SCALE GENOMIC DNA]</scope>
    <source>
        <strain evidence="2">RKEM611</strain>
    </source>
</reference>
<dbReference type="RefSeq" id="WP_132325810.1">
    <property type="nucleotide sequence ID" value="NZ_FWZT01000034.1"/>
</dbReference>
<dbReference type="EMBL" id="FWZT01000034">
    <property type="protein sequence ID" value="SMF79922.1"/>
    <property type="molecule type" value="Genomic_DNA"/>
</dbReference>
<dbReference type="Gene3D" id="1.20.910.10">
    <property type="entry name" value="Heme oxygenase-like"/>
    <property type="match status" value="1"/>
</dbReference>
<dbReference type="STRING" id="1513793.SAMN06296036_13413"/>
<dbReference type="OrthoDB" id="505884at2"/>
<sequence length="361" mass="40598">MSQAVYWPYDELSFSINKNSFTAKTPWLSLDLPIDPSNQAYFESLAEKSGQFNQDDLGLLNQFLQLTHQYPIAYTLPSIKHEAQTDIHEVQKPNIHSLALPKLLEEIVGSGDQDLFDQVMKVIDRNEWEWDTSNALGFAAIDNGIDPESLHSVARRFHLLEVLEQDRGNEVFAHINKLEGSEFHQAASVIVRQNHFVTQKCQQALKPALDIAQSAKATVNEFIQEENGHDRILGVALKSIVDEPENVPVTPSTQALMMCLEYAASRNLLAFAMCVDFFERSSYEDMDPLAQLLARGGLDKAAKQINRHMEINDAGEHENVAASFLQWMAPCSQDYGLEALRLAELTSILMCSVTRSCQPYI</sequence>
<organism evidence="1 2">
    <name type="scientific">Pseudobacteriovorax antillogorgiicola</name>
    <dbReference type="NCBI Taxonomy" id="1513793"/>
    <lineage>
        <taxon>Bacteria</taxon>
        <taxon>Pseudomonadati</taxon>
        <taxon>Bdellovibrionota</taxon>
        <taxon>Oligoflexia</taxon>
        <taxon>Oligoflexales</taxon>
        <taxon>Pseudobacteriovoracaceae</taxon>
        <taxon>Pseudobacteriovorax</taxon>
    </lineage>
</organism>
<gene>
    <name evidence="1" type="ORF">SAMN06296036_13413</name>
</gene>
<dbReference type="AlphaFoldDB" id="A0A1Y6CWH1"/>
<accession>A0A1Y6CWH1</accession>
<dbReference type="Proteomes" id="UP000192907">
    <property type="component" value="Unassembled WGS sequence"/>
</dbReference>
<evidence type="ECO:0000313" key="1">
    <source>
        <dbReference type="EMBL" id="SMF79922.1"/>
    </source>
</evidence>
<name>A0A1Y6CWH1_9BACT</name>
<evidence type="ECO:0008006" key="3">
    <source>
        <dbReference type="Google" id="ProtNLM"/>
    </source>
</evidence>